<sequence length="72" mass="8067">MTSAWLYAEPATCLAKYMVMLQDLKQLVGRTIISKQSLDEARVAEAFSVMVFLLCGYGPNRYFLLILGACKN</sequence>
<name>A0A1E3QP17_9ASCO</name>
<accession>A0A1E3QP17</accession>
<evidence type="ECO:0000313" key="2">
    <source>
        <dbReference type="Proteomes" id="UP000094336"/>
    </source>
</evidence>
<organism evidence="1 2">
    <name type="scientific">Babjeviella inositovora NRRL Y-12698</name>
    <dbReference type="NCBI Taxonomy" id="984486"/>
    <lineage>
        <taxon>Eukaryota</taxon>
        <taxon>Fungi</taxon>
        <taxon>Dikarya</taxon>
        <taxon>Ascomycota</taxon>
        <taxon>Saccharomycotina</taxon>
        <taxon>Pichiomycetes</taxon>
        <taxon>Serinales incertae sedis</taxon>
        <taxon>Babjeviella</taxon>
    </lineage>
</organism>
<protein>
    <submittedName>
        <fullName evidence="1">Uncharacterized protein</fullName>
    </submittedName>
</protein>
<reference evidence="2" key="1">
    <citation type="submission" date="2016-05" db="EMBL/GenBank/DDBJ databases">
        <title>Comparative genomics of biotechnologically important yeasts.</title>
        <authorList>
            <consortium name="DOE Joint Genome Institute"/>
            <person name="Riley R."/>
            <person name="Haridas S."/>
            <person name="Wolfe K.H."/>
            <person name="Lopes M.R."/>
            <person name="Hittinger C.T."/>
            <person name="Goker M."/>
            <person name="Salamov A."/>
            <person name="Wisecaver J."/>
            <person name="Long T.M."/>
            <person name="Aerts A.L."/>
            <person name="Barry K."/>
            <person name="Choi C."/>
            <person name="Clum A."/>
            <person name="Coughlan A.Y."/>
            <person name="Deshpande S."/>
            <person name="Douglass A.P."/>
            <person name="Hanson S.J."/>
            <person name="Klenk H.-P."/>
            <person name="Labutti K."/>
            <person name="Lapidus A."/>
            <person name="Lindquist E."/>
            <person name="Lipzen A."/>
            <person name="Meier-Kolthoff J.P."/>
            <person name="Ohm R.A."/>
            <person name="Otillar R.P."/>
            <person name="Pangilinan J."/>
            <person name="Peng Y."/>
            <person name="Rokas A."/>
            <person name="Rosa C.A."/>
            <person name="Scheuner C."/>
            <person name="Sibirny A.A."/>
            <person name="Slot J.C."/>
            <person name="Stielow J.B."/>
            <person name="Sun H."/>
            <person name="Kurtzman C.P."/>
            <person name="Blackwell M."/>
            <person name="Grigoriev I.V."/>
            <person name="Jeffries T.W."/>
        </authorList>
    </citation>
    <scope>NUCLEOTIDE SEQUENCE [LARGE SCALE GENOMIC DNA]</scope>
    <source>
        <strain evidence="2">NRRL Y-12698</strain>
    </source>
</reference>
<dbReference type="GeneID" id="30146880"/>
<keyword evidence="2" id="KW-1185">Reference proteome</keyword>
<evidence type="ECO:0000313" key="1">
    <source>
        <dbReference type="EMBL" id="ODQ79425.1"/>
    </source>
</evidence>
<dbReference type="Proteomes" id="UP000094336">
    <property type="component" value="Unassembled WGS sequence"/>
</dbReference>
<proteinExistence type="predicted"/>
<gene>
    <name evidence="1" type="ORF">BABINDRAFT_161826</name>
</gene>
<dbReference type="RefSeq" id="XP_018984753.1">
    <property type="nucleotide sequence ID" value="XM_019129027.1"/>
</dbReference>
<dbReference type="EMBL" id="KV454432">
    <property type="protein sequence ID" value="ODQ79425.1"/>
    <property type="molecule type" value="Genomic_DNA"/>
</dbReference>
<dbReference type="AlphaFoldDB" id="A0A1E3QP17"/>